<keyword evidence="2" id="KW-1185">Reference proteome</keyword>
<dbReference type="KEGG" id="vg:26640544"/>
<dbReference type="GeneID" id="26640544"/>
<dbReference type="Proteomes" id="UP000030718">
    <property type="component" value="Segment"/>
</dbReference>
<dbReference type="OrthoDB" id="15850at10239"/>
<dbReference type="RefSeq" id="YP_009214088.1">
    <property type="nucleotide sequence ID" value="NC_028957.1"/>
</dbReference>
<evidence type="ECO:0000313" key="2">
    <source>
        <dbReference type="Proteomes" id="UP000030718"/>
    </source>
</evidence>
<protein>
    <submittedName>
        <fullName evidence="1">Uncharacterized protein</fullName>
    </submittedName>
</protein>
<gene>
    <name evidence="1" type="ORF">VR26_251</name>
</gene>
<evidence type="ECO:0000313" key="1">
    <source>
        <dbReference type="EMBL" id="AIZ02888.1"/>
    </source>
</evidence>
<proteinExistence type="predicted"/>
<organism evidence="1 2">
    <name type="scientific">Escherichia phage vB_EcoM_VR26</name>
    <dbReference type="NCBI Taxonomy" id="1567029"/>
    <lineage>
        <taxon>Viruses</taxon>
        <taxon>Duplodnaviria</taxon>
        <taxon>Heunggongvirae</taxon>
        <taxon>Uroviricota</taxon>
        <taxon>Caudoviricetes</taxon>
        <taxon>Pantevenvirales</taxon>
        <taxon>Straboviridae</taxon>
        <taxon>Tevenvirinae</taxon>
        <taxon>Gaprivervirus</taxon>
        <taxon>Gaprivervirus vr26</taxon>
    </lineage>
</organism>
<name>A0A0A7HDW1_9CAUD</name>
<sequence length="113" mass="13075">MLAEYTCFAKDDAHPELVLEVKVDTLEQKFDWSLYIYPKNIIDVPQKYTLNDKCISGIIGYGAGESKYSLEDIRQSRCAVSYFDTDTIKHLYKLVLDIRKDFTAIKKAVKELK</sequence>
<accession>A0A0A7HDW1</accession>
<reference evidence="1 2" key="1">
    <citation type="submission" date="2014-10" db="EMBL/GenBank/DDBJ databases">
        <title>VR bacteriophages - a small but diverse group of low-temperature viruses.</title>
        <authorList>
            <person name="Kaliniene L."/>
            <person name="Meskys R."/>
            <person name="Simoliunas E."/>
            <person name="Zajanckauskaite A."/>
            <person name="Truncaite L."/>
        </authorList>
    </citation>
    <scope>NUCLEOTIDE SEQUENCE [LARGE SCALE GENOMIC DNA]</scope>
</reference>
<dbReference type="EMBL" id="KP007362">
    <property type="protein sequence ID" value="AIZ02888.1"/>
    <property type="molecule type" value="Genomic_DNA"/>
</dbReference>